<dbReference type="Pfam" id="PF13193">
    <property type="entry name" value="AMP-binding_C"/>
    <property type="match status" value="1"/>
</dbReference>
<dbReference type="InterPro" id="IPR045851">
    <property type="entry name" value="AMP-bd_C_sf"/>
</dbReference>
<dbReference type="RefSeq" id="WP_147705227.1">
    <property type="nucleotide sequence ID" value="NZ_VDUY01000006.1"/>
</dbReference>
<dbReference type="PANTHER" id="PTHR43859">
    <property type="entry name" value="ACYL-ACTIVATING ENZYME"/>
    <property type="match status" value="1"/>
</dbReference>
<dbReference type="PROSITE" id="PS00455">
    <property type="entry name" value="AMP_BINDING"/>
    <property type="match status" value="1"/>
</dbReference>
<dbReference type="InterPro" id="IPR020845">
    <property type="entry name" value="AMP-binding_CS"/>
</dbReference>
<dbReference type="SUPFAM" id="SSF56801">
    <property type="entry name" value="Acetyl-CoA synthetase-like"/>
    <property type="match status" value="1"/>
</dbReference>
<dbReference type="GO" id="GO:0016874">
    <property type="term" value="F:ligase activity"/>
    <property type="evidence" value="ECO:0007669"/>
    <property type="project" value="UniProtKB-KW"/>
</dbReference>
<evidence type="ECO:0000256" key="4">
    <source>
        <dbReference type="ARBA" id="ARBA00023098"/>
    </source>
</evidence>
<dbReference type="Gene3D" id="3.40.50.12780">
    <property type="entry name" value="N-terminal domain of ligase-like"/>
    <property type="match status" value="1"/>
</dbReference>
<dbReference type="InterPro" id="IPR000873">
    <property type="entry name" value="AMP-dep_synth/lig_dom"/>
</dbReference>
<feature type="domain" description="AMP-binding enzyme C-terminal" evidence="6">
    <location>
        <begin position="461"/>
        <end position="543"/>
    </location>
</feature>
<gene>
    <name evidence="7" type="ORF">FHP08_14585</name>
</gene>
<dbReference type="AlphaFoldDB" id="A0A5C8NTD6"/>
<evidence type="ECO:0000313" key="7">
    <source>
        <dbReference type="EMBL" id="TXL64166.1"/>
    </source>
</evidence>
<accession>A0A5C8NTD6</accession>
<feature type="domain" description="AMP-dependent synthetase/ligase" evidence="5">
    <location>
        <begin position="29"/>
        <end position="411"/>
    </location>
</feature>
<dbReference type="OrthoDB" id="9766486at2"/>
<keyword evidence="2" id="KW-0436">Ligase</keyword>
<dbReference type="Proteomes" id="UP000321548">
    <property type="component" value="Unassembled WGS sequence"/>
</dbReference>
<evidence type="ECO:0000259" key="5">
    <source>
        <dbReference type="Pfam" id="PF00501"/>
    </source>
</evidence>
<dbReference type="FunFam" id="3.30.300.30:FF:000008">
    <property type="entry name" value="2,3-dihydroxybenzoate-AMP ligase"/>
    <property type="match status" value="1"/>
</dbReference>
<evidence type="ECO:0000256" key="2">
    <source>
        <dbReference type="ARBA" id="ARBA00022598"/>
    </source>
</evidence>
<evidence type="ECO:0000259" key="6">
    <source>
        <dbReference type="Pfam" id="PF13193"/>
    </source>
</evidence>
<sequence>MPTHPNPYRQDLDRNPANHVPLTPISFVEWAADVFPERCAVIHGPIRRSWGEMYRRARQLASVLAARDIGDGDTVSAILPNIPAMIDAHFGVPMTGAVLNTINTRLDAATVAFQLRHSGAKVLIVDREFSPVAKAALAINAEQGVAAPFVVDVDDPVYEGPGERIGEIEFEDWIAAGDPAHAYALPADEWDAIGLNYTSGTTGDPKGVVVHHRGAYLNAVGNVLSWALPRHPVYLWTLPMFHCNGWCFPWTLPAVAGTNVCLRRIDAALILGLIREHRVTHYCGAPIVHGTLINAPAELKAGIDWAVKAMVAGAAPPAAMIEGMERMGWEVTHVYGLTEVYGPASVCVKQEAWESLDLAGRVEQNGRQGVRYQVQQGLTVVDPETMTEAPRDGETMGEVVFRGNIVMKGYLKNPKASAEAFRGGWFHTGDLGVLHADGYVKLKDRAKDIIISGGENISSIEVEDALYKHPAVLAAAVVARPDPKWGETPLAFVELKADRVPATPEAERALADELLAHCRKHLAGFKCPREVRFGEVPKTSTGKIQKHLLRAKVGSAGAIG</sequence>
<dbReference type="InterPro" id="IPR025110">
    <property type="entry name" value="AMP-bd_C"/>
</dbReference>
<name>A0A5C8NTD6_9BURK</name>
<dbReference type="InterPro" id="IPR042099">
    <property type="entry name" value="ANL_N_sf"/>
</dbReference>
<dbReference type="CDD" id="cd12118">
    <property type="entry name" value="ttLC_FACS_AEE21_like"/>
    <property type="match status" value="1"/>
</dbReference>
<dbReference type="NCBIfam" id="NF006020">
    <property type="entry name" value="PRK08162.1"/>
    <property type="match status" value="1"/>
</dbReference>
<protein>
    <submittedName>
        <fullName evidence="7">Acyl-CoA synthetase</fullName>
    </submittedName>
</protein>
<proteinExistence type="inferred from homology"/>
<dbReference type="PANTHER" id="PTHR43859:SF4">
    <property type="entry name" value="BUTANOATE--COA LIGASE AAE1-RELATED"/>
    <property type="match status" value="1"/>
</dbReference>
<evidence type="ECO:0000256" key="1">
    <source>
        <dbReference type="ARBA" id="ARBA00006432"/>
    </source>
</evidence>
<reference evidence="7 8" key="1">
    <citation type="submission" date="2019-06" db="EMBL/GenBank/DDBJ databases">
        <title>Quisquiliibacterium sp. nov., isolated from a maize field.</title>
        <authorList>
            <person name="Lin S.-Y."/>
            <person name="Tsai C.-F."/>
            <person name="Young C.-C."/>
        </authorList>
    </citation>
    <scope>NUCLEOTIDE SEQUENCE [LARGE SCALE GENOMIC DNA]</scope>
    <source>
        <strain evidence="7 8">CC-CFT501</strain>
    </source>
</reference>
<keyword evidence="3" id="KW-0276">Fatty acid metabolism</keyword>
<organism evidence="7 8">
    <name type="scientific">Zeimonas arvi</name>
    <dbReference type="NCBI Taxonomy" id="2498847"/>
    <lineage>
        <taxon>Bacteria</taxon>
        <taxon>Pseudomonadati</taxon>
        <taxon>Pseudomonadota</taxon>
        <taxon>Betaproteobacteria</taxon>
        <taxon>Burkholderiales</taxon>
        <taxon>Burkholderiaceae</taxon>
        <taxon>Zeimonas</taxon>
    </lineage>
</organism>
<keyword evidence="4" id="KW-0443">Lipid metabolism</keyword>
<evidence type="ECO:0000256" key="3">
    <source>
        <dbReference type="ARBA" id="ARBA00022832"/>
    </source>
</evidence>
<evidence type="ECO:0000313" key="8">
    <source>
        <dbReference type="Proteomes" id="UP000321548"/>
    </source>
</evidence>
<dbReference type="Pfam" id="PF00501">
    <property type="entry name" value="AMP-binding"/>
    <property type="match status" value="1"/>
</dbReference>
<dbReference type="Gene3D" id="3.30.300.30">
    <property type="match status" value="1"/>
</dbReference>
<comment type="caution">
    <text evidence="7">The sequence shown here is derived from an EMBL/GenBank/DDBJ whole genome shotgun (WGS) entry which is preliminary data.</text>
</comment>
<keyword evidence="8" id="KW-1185">Reference proteome</keyword>
<comment type="similarity">
    <text evidence="1">Belongs to the ATP-dependent AMP-binding enzyme family.</text>
</comment>
<dbReference type="GO" id="GO:0006631">
    <property type="term" value="P:fatty acid metabolic process"/>
    <property type="evidence" value="ECO:0007669"/>
    <property type="project" value="UniProtKB-KW"/>
</dbReference>
<dbReference type="EMBL" id="VDUY01000006">
    <property type="protein sequence ID" value="TXL64166.1"/>
    <property type="molecule type" value="Genomic_DNA"/>
</dbReference>